<evidence type="ECO:0000256" key="3">
    <source>
        <dbReference type="ARBA" id="ARBA00023043"/>
    </source>
</evidence>
<keyword evidence="6" id="KW-1185">Reference proteome</keyword>
<dbReference type="OrthoDB" id="6701352at2759"/>
<dbReference type="SMART" id="SM00225">
    <property type="entry name" value="BTB"/>
    <property type="match status" value="2"/>
</dbReference>
<feature type="non-terminal residue" evidence="5">
    <location>
        <position position="1"/>
    </location>
</feature>
<accession>A0A2J7ZP19</accession>
<dbReference type="InterPro" id="IPR011042">
    <property type="entry name" value="6-blade_b-propeller_TolB-like"/>
</dbReference>
<feature type="domain" description="BTB" evidence="4">
    <location>
        <begin position="323"/>
        <end position="390"/>
    </location>
</feature>
<dbReference type="AlphaFoldDB" id="A0A2J7ZP19"/>
<evidence type="ECO:0000313" key="5">
    <source>
        <dbReference type="EMBL" id="PNH02013.1"/>
    </source>
</evidence>
<reference evidence="5 6" key="1">
    <citation type="journal article" date="2017" name="Mol. Biol. Evol.">
        <title>The 4-celled Tetrabaena socialis nuclear genome reveals the essential components for genetic control of cell number at the origin of multicellularity in the volvocine lineage.</title>
        <authorList>
            <person name="Featherston J."/>
            <person name="Arakaki Y."/>
            <person name="Hanschen E.R."/>
            <person name="Ferris P.J."/>
            <person name="Michod R.E."/>
            <person name="Olson B.J.S.C."/>
            <person name="Nozaki H."/>
            <person name="Durand P.M."/>
        </authorList>
    </citation>
    <scope>NUCLEOTIDE SEQUENCE [LARGE SCALE GENOMIC DNA]</scope>
    <source>
        <strain evidence="5 6">NIES-571</strain>
    </source>
</reference>
<dbReference type="PROSITE" id="PS50097">
    <property type="entry name" value="BTB"/>
    <property type="match status" value="2"/>
</dbReference>
<comment type="caution">
    <text evidence="5">The sequence shown here is derived from an EMBL/GenBank/DDBJ whole genome shotgun (WGS) entry which is preliminary data.</text>
</comment>
<dbReference type="Pfam" id="PF00651">
    <property type="entry name" value="BTB"/>
    <property type="match status" value="2"/>
</dbReference>
<dbReference type="PANTHER" id="PTHR46231:SF1">
    <property type="entry name" value="ANKYRIN REPEAT AND BTB_POZ DOMAIN-CONTAINING PROTEIN 1"/>
    <property type="match status" value="1"/>
</dbReference>
<dbReference type="GO" id="GO:0005737">
    <property type="term" value="C:cytoplasm"/>
    <property type="evidence" value="ECO:0007669"/>
    <property type="project" value="TreeGrafter"/>
</dbReference>
<gene>
    <name evidence="5" type="ORF">TSOC_012043</name>
</gene>
<dbReference type="Proteomes" id="UP000236333">
    <property type="component" value="Unassembled WGS sequence"/>
</dbReference>
<sequence>DAAAIQTLVSCGRVLRPLVRTGSHNVLDLGPPLQLYAEPAPCGGQPAAPRHPYDELISPVWDPHSSAVYFIEGFAVFRLNGDNTVTEVAGELQDEGMVQIDGLGRVARFMDPWLLASDGVGALYVADETRIRKLQLPLAEEAGPAQSAAAAAAAAAGGTCTGGDEAAAGHAMVSTLPFELPPNTEFRGLAFDGGSPDVGSSPDGAGGSLLYSTETAVYRLPLGVPQPTAAPALLAGVEGAQGSLDGPGPDARFVHIMGLTVDVLPVSGCLALCGNDTLCLLDLGLKPPRGAASAATRPPAGPLPRTLPGDFGALLDRQPDGTADLASVVGSRTFHVHRLILSARSDYFRQLLGGSFADSGTQQLNLPDADPDIFELLLRFVYAGAVDVPEVQAQAVAELADRLLLPKLCQLAVAVVEASVSTATVVGLLLWAEACGPAFSELLSRLKAWYVEHHEAVLEAAPGTVEQLAADAAAIQTLVACGRELRPLVRTGSRLLDLGPPLQLYAEPAPCGVQPAAPRRPYAPEHHLTSPVWDPHSSAVYILEGCAVLRLSGDNTVTVVAGAVGPARGQADGPGQVARFLCPWLLASDGAGALYVADRFRVRMLQLPLAEEAGPAQSAAAAAAAAAAAGGSILPVSGCLALGSDCDLCLLDLGLKPPRGAAFATRQPAPAGPPPRTLPSDFGALLDRQPDGTADLTIVVGGRTFHVHRLILSARSDYFRQLLGGDFADSGTQQLTLPDADPDAFALLLLFLYTGAVDIPSAQAQAVAELADRLLLPELSQLAQAAVEASVSGATVVGLLLWAGARGPAFSELLSRLKAWYVEHHEAVLEEEPDVVEQLAAASPRLVAELVNSCFRSAKRARAT</sequence>
<comment type="pathway">
    <text evidence="1">Protein modification; protein ubiquitination.</text>
</comment>
<feature type="domain" description="BTB" evidence="4">
    <location>
        <begin position="694"/>
        <end position="761"/>
    </location>
</feature>
<dbReference type="PANTHER" id="PTHR46231">
    <property type="entry name" value="ANKYRIN REPEAT AND BTB/POZ DOMAIN-CONTAINING PROTEIN 1"/>
    <property type="match status" value="1"/>
</dbReference>
<keyword evidence="2" id="KW-0677">Repeat</keyword>
<dbReference type="InterPro" id="IPR011333">
    <property type="entry name" value="SKP1/BTB/POZ_sf"/>
</dbReference>
<dbReference type="GO" id="GO:0000151">
    <property type="term" value="C:ubiquitin ligase complex"/>
    <property type="evidence" value="ECO:0007669"/>
    <property type="project" value="TreeGrafter"/>
</dbReference>
<dbReference type="InterPro" id="IPR044515">
    <property type="entry name" value="ABTB1"/>
</dbReference>
<evidence type="ECO:0000256" key="1">
    <source>
        <dbReference type="ARBA" id="ARBA00004906"/>
    </source>
</evidence>
<dbReference type="SUPFAM" id="SSF54695">
    <property type="entry name" value="POZ domain"/>
    <property type="match status" value="2"/>
</dbReference>
<proteinExistence type="predicted"/>
<protein>
    <submittedName>
        <fullName evidence="5">Kelch-like protein 29</fullName>
    </submittedName>
</protein>
<dbReference type="CDD" id="cd18186">
    <property type="entry name" value="BTB_POZ_ZBTB_KLHL-like"/>
    <property type="match status" value="2"/>
</dbReference>
<dbReference type="Gene3D" id="3.30.710.10">
    <property type="entry name" value="Potassium Channel Kv1.1, Chain A"/>
    <property type="match status" value="2"/>
</dbReference>
<keyword evidence="3" id="KW-0040">ANK repeat</keyword>
<dbReference type="EMBL" id="PGGS01000740">
    <property type="protein sequence ID" value="PNH02013.1"/>
    <property type="molecule type" value="Genomic_DNA"/>
</dbReference>
<dbReference type="Gene3D" id="2.120.10.30">
    <property type="entry name" value="TolB, C-terminal domain"/>
    <property type="match status" value="2"/>
</dbReference>
<evidence type="ECO:0000259" key="4">
    <source>
        <dbReference type="PROSITE" id="PS50097"/>
    </source>
</evidence>
<dbReference type="InterPro" id="IPR000210">
    <property type="entry name" value="BTB/POZ_dom"/>
</dbReference>
<name>A0A2J7ZP19_9CHLO</name>
<organism evidence="5 6">
    <name type="scientific">Tetrabaena socialis</name>
    <dbReference type="NCBI Taxonomy" id="47790"/>
    <lineage>
        <taxon>Eukaryota</taxon>
        <taxon>Viridiplantae</taxon>
        <taxon>Chlorophyta</taxon>
        <taxon>core chlorophytes</taxon>
        <taxon>Chlorophyceae</taxon>
        <taxon>CS clade</taxon>
        <taxon>Chlamydomonadales</taxon>
        <taxon>Tetrabaenaceae</taxon>
        <taxon>Tetrabaena</taxon>
    </lineage>
</organism>
<evidence type="ECO:0000313" key="6">
    <source>
        <dbReference type="Proteomes" id="UP000236333"/>
    </source>
</evidence>
<evidence type="ECO:0000256" key="2">
    <source>
        <dbReference type="ARBA" id="ARBA00022737"/>
    </source>
</evidence>